<dbReference type="Proteomes" id="UP001606099">
    <property type="component" value="Unassembled WGS sequence"/>
</dbReference>
<dbReference type="EMBL" id="JBIGHZ010000005">
    <property type="protein sequence ID" value="MFG6449101.1"/>
    <property type="molecule type" value="Genomic_DNA"/>
</dbReference>
<evidence type="ECO:0000313" key="2">
    <source>
        <dbReference type="Proteomes" id="UP001606099"/>
    </source>
</evidence>
<reference evidence="1 2" key="1">
    <citation type="submission" date="2024-08" db="EMBL/GenBank/DDBJ databases">
        <authorList>
            <person name="Lu H."/>
        </authorList>
    </citation>
    <scope>NUCLEOTIDE SEQUENCE [LARGE SCALE GENOMIC DNA]</scope>
    <source>
        <strain evidence="1 2">BYS180W</strain>
    </source>
</reference>
<keyword evidence="2" id="KW-1185">Reference proteome</keyword>
<gene>
    <name evidence="1" type="ORF">ACG0Z6_12755</name>
</gene>
<name>A0ABW7FXQ2_9BURK</name>
<dbReference type="RefSeq" id="WP_394461987.1">
    <property type="nucleotide sequence ID" value="NZ_JBIGHZ010000005.1"/>
</dbReference>
<accession>A0ABW7FXQ2</accession>
<comment type="caution">
    <text evidence="1">The sequence shown here is derived from an EMBL/GenBank/DDBJ whole genome shotgun (WGS) entry which is preliminary data.</text>
</comment>
<protein>
    <submittedName>
        <fullName evidence="1">Uncharacterized protein</fullName>
    </submittedName>
</protein>
<organism evidence="1 2">
    <name type="scientific">Roseateles rivi</name>
    <dbReference type="NCBI Taxonomy" id="3299028"/>
    <lineage>
        <taxon>Bacteria</taxon>
        <taxon>Pseudomonadati</taxon>
        <taxon>Pseudomonadota</taxon>
        <taxon>Betaproteobacteria</taxon>
        <taxon>Burkholderiales</taxon>
        <taxon>Sphaerotilaceae</taxon>
        <taxon>Roseateles</taxon>
    </lineage>
</organism>
<proteinExistence type="predicted"/>
<sequence>MFATHSSDRLHTPGSLLLPEQSYWRAMALTAHRAWLLATFRVRDGKAEFRQTLCFGCGSDLLERVRAVPVEPLDALVFMAPPWQTQRGQWASHNVTAIWSASSTAGGPDMLVFDTDAGNCLVADPACDPADRVQKLELLLRIPSCGRTL</sequence>
<evidence type="ECO:0000313" key="1">
    <source>
        <dbReference type="EMBL" id="MFG6449101.1"/>
    </source>
</evidence>